<dbReference type="PANTHER" id="PTHR37959">
    <property type="entry name" value="PROTEIN CBG15758"/>
    <property type="match status" value="1"/>
</dbReference>
<accession>A0AAN5DAZ3</accession>
<name>A0AAN5DAZ3_9BILA</name>
<gene>
    <name evidence="1" type="ORF">PMAYCL1PPCAC_29077</name>
</gene>
<reference evidence="2" key="1">
    <citation type="submission" date="2022-10" db="EMBL/GenBank/DDBJ databases">
        <title>Genome assembly of Pristionchus species.</title>
        <authorList>
            <person name="Yoshida K."/>
            <person name="Sommer R.J."/>
        </authorList>
    </citation>
    <scope>NUCLEOTIDE SEQUENCE [LARGE SCALE GENOMIC DNA]</scope>
    <source>
        <strain evidence="2">RS5460</strain>
    </source>
</reference>
<dbReference type="EMBL" id="BTRK01000006">
    <property type="protein sequence ID" value="GMR58882.1"/>
    <property type="molecule type" value="Genomic_DNA"/>
</dbReference>
<keyword evidence="2" id="KW-1185">Reference proteome</keyword>
<evidence type="ECO:0000313" key="2">
    <source>
        <dbReference type="Proteomes" id="UP001328107"/>
    </source>
</evidence>
<proteinExistence type="predicted"/>
<sequence>HPLPFSFRLLILLRMIYRILIVSLLAALLSAQNLQNPSFGNSNFIPCGFVCTRNAIFTTSIDGVNTRATCTSSGADLSVRCNGCCQSYALWGGLSTMSAAGFPASDGRSCVCCVNNNNCR</sequence>
<feature type="non-terminal residue" evidence="1">
    <location>
        <position position="120"/>
    </location>
</feature>
<dbReference type="Proteomes" id="UP001328107">
    <property type="component" value="Unassembled WGS sequence"/>
</dbReference>
<evidence type="ECO:0000313" key="1">
    <source>
        <dbReference type="EMBL" id="GMR58882.1"/>
    </source>
</evidence>
<dbReference type="PANTHER" id="PTHR37959:SF1">
    <property type="entry name" value="SECRETED PROTEIN"/>
    <property type="match status" value="1"/>
</dbReference>
<protein>
    <submittedName>
        <fullName evidence="1">Uncharacterized protein</fullName>
    </submittedName>
</protein>
<dbReference type="AlphaFoldDB" id="A0AAN5DAZ3"/>
<organism evidence="1 2">
    <name type="scientific">Pristionchus mayeri</name>
    <dbReference type="NCBI Taxonomy" id="1317129"/>
    <lineage>
        <taxon>Eukaryota</taxon>
        <taxon>Metazoa</taxon>
        <taxon>Ecdysozoa</taxon>
        <taxon>Nematoda</taxon>
        <taxon>Chromadorea</taxon>
        <taxon>Rhabditida</taxon>
        <taxon>Rhabditina</taxon>
        <taxon>Diplogasteromorpha</taxon>
        <taxon>Diplogasteroidea</taxon>
        <taxon>Neodiplogasteridae</taxon>
        <taxon>Pristionchus</taxon>
    </lineage>
</organism>
<comment type="caution">
    <text evidence="1">The sequence shown here is derived from an EMBL/GenBank/DDBJ whole genome shotgun (WGS) entry which is preliminary data.</text>
</comment>
<feature type="non-terminal residue" evidence="1">
    <location>
        <position position="1"/>
    </location>
</feature>